<dbReference type="InterPro" id="IPR025944">
    <property type="entry name" value="Sigma_54_int_dom_CS"/>
</dbReference>
<keyword evidence="3" id="KW-0067">ATP-binding</keyword>
<dbReference type="InterPro" id="IPR011006">
    <property type="entry name" value="CheY-like_superfamily"/>
</dbReference>
<dbReference type="InterPro" id="IPR025943">
    <property type="entry name" value="Sigma_54_int_dom_ATP-bd_2"/>
</dbReference>
<dbReference type="PROSITE" id="PS00676">
    <property type="entry name" value="SIGMA54_INTERACT_2"/>
    <property type="match status" value="1"/>
</dbReference>
<dbReference type="InterPro" id="IPR003593">
    <property type="entry name" value="AAA+_ATPase"/>
</dbReference>
<dbReference type="SUPFAM" id="SSF46689">
    <property type="entry name" value="Homeodomain-like"/>
    <property type="match status" value="1"/>
</dbReference>
<dbReference type="PROSITE" id="PS00675">
    <property type="entry name" value="SIGMA54_INTERACT_1"/>
    <property type="match status" value="1"/>
</dbReference>
<dbReference type="Gene3D" id="3.40.50.300">
    <property type="entry name" value="P-loop containing nucleotide triphosphate hydrolases"/>
    <property type="match status" value="1"/>
</dbReference>
<evidence type="ECO:0000313" key="12">
    <source>
        <dbReference type="Proteomes" id="UP000494365"/>
    </source>
</evidence>
<sequence length="443" mass="48948">MIDDAEVLVIEDDDDVRLGCLQAFALEGVRALGFNSVERMPRALPRDRCLVVVSDIRLPGMDGTTLLRQLVERDPDLPVILITGHGDVQTAVQAMKDGAYDFVQKPFKTCQLVAMTKRALEKRKLALEITQLRHRLAVIGGLESRIIGRAQSITELRELVQKVAAMPTDVMILGETGTGKELIARCLHDLSGRKGPFVALNCGGLPETLFESEIFGHEAGSFSGAAKQRIGKIEHAHGGTLFLDEIESMPMAMQVKFLRVLQERVVERLGSNQLIPVDFRVIAATKADLLALSEEGKFRADLHFRLNVATIDLPPLRARREDIPLLFDTFVNQAAVRLNQAPPPVKDAVIRELLVHNWPGNVRELRNQAERYVLGLRTAPEGAVADGPLSLTSAVEAFERGLIVEELRRNDGNMSRTAVALQVPKTTLFGKIRKHEIPVQNEA</sequence>
<dbReference type="SMART" id="SM00382">
    <property type="entry name" value="AAA"/>
    <property type="match status" value="1"/>
</dbReference>
<evidence type="ECO:0000256" key="8">
    <source>
        <dbReference type="PROSITE-ProRule" id="PRU00169"/>
    </source>
</evidence>
<dbReference type="InterPro" id="IPR025662">
    <property type="entry name" value="Sigma_54_int_dom_ATP-bd_1"/>
</dbReference>
<dbReference type="InterPro" id="IPR002078">
    <property type="entry name" value="Sigma_54_int"/>
</dbReference>
<dbReference type="InterPro" id="IPR009057">
    <property type="entry name" value="Homeodomain-like_sf"/>
</dbReference>
<evidence type="ECO:0000256" key="5">
    <source>
        <dbReference type="ARBA" id="ARBA00023015"/>
    </source>
</evidence>
<evidence type="ECO:0000256" key="3">
    <source>
        <dbReference type="ARBA" id="ARBA00022840"/>
    </source>
</evidence>
<dbReference type="Gene3D" id="3.40.50.2300">
    <property type="match status" value="1"/>
</dbReference>
<dbReference type="Gene3D" id="1.10.10.60">
    <property type="entry name" value="Homeodomain-like"/>
    <property type="match status" value="1"/>
</dbReference>
<dbReference type="CDD" id="cd00009">
    <property type="entry name" value="AAA"/>
    <property type="match status" value="1"/>
</dbReference>
<reference evidence="11 12" key="1">
    <citation type="submission" date="2020-04" db="EMBL/GenBank/DDBJ databases">
        <authorList>
            <person name="De Canck E."/>
        </authorList>
    </citation>
    <scope>NUCLEOTIDE SEQUENCE [LARGE SCALE GENOMIC DNA]</scope>
    <source>
        <strain evidence="11 12">LMG 28614</strain>
    </source>
</reference>
<dbReference type="PANTHER" id="PTHR32071:SF57">
    <property type="entry name" value="C4-DICARBOXYLATE TRANSPORT TRANSCRIPTIONAL REGULATORY PROTEIN DCTD"/>
    <property type="match status" value="1"/>
</dbReference>
<dbReference type="PROSITE" id="PS50045">
    <property type="entry name" value="SIGMA54_INTERACT_4"/>
    <property type="match status" value="1"/>
</dbReference>
<accession>A0A6S7BNM4</accession>
<dbReference type="InterPro" id="IPR027417">
    <property type="entry name" value="P-loop_NTPase"/>
</dbReference>
<evidence type="ECO:0000259" key="9">
    <source>
        <dbReference type="PROSITE" id="PS50045"/>
    </source>
</evidence>
<proteinExistence type="predicted"/>
<dbReference type="SUPFAM" id="SSF52540">
    <property type="entry name" value="P-loop containing nucleoside triphosphate hydrolases"/>
    <property type="match status" value="1"/>
</dbReference>
<feature type="domain" description="Sigma-54 factor interaction" evidence="9">
    <location>
        <begin position="146"/>
        <end position="374"/>
    </location>
</feature>
<feature type="domain" description="Response regulatory" evidence="10">
    <location>
        <begin position="6"/>
        <end position="120"/>
    </location>
</feature>
<organism evidence="11 12">
    <name type="scientific">Paraburkholderia ultramafica</name>
    <dbReference type="NCBI Taxonomy" id="1544867"/>
    <lineage>
        <taxon>Bacteria</taxon>
        <taxon>Pseudomonadati</taxon>
        <taxon>Pseudomonadota</taxon>
        <taxon>Betaproteobacteria</taxon>
        <taxon>Burkholderiales</taxon>
        <taxon>Burkholderiaceae</taxon>
        <taxon>Paraburkholderia</taxon>
    </lineage>
</organism>
<keyword evidence="1 8" id="KW-0597">Phosphoprotein</keyword>
<dbReference type="EMBL" id="CADIKK010000051">
    <property type="protein sequence ID" value="CAB3807504.1"/>
    <property type="molecule type" value="Genomic_DNA"/>
</dbReference>
<dbReference type="GO" id="GO:0000160">
    <property type="term" value="P:phosphorelay signal transduction system"/>
    <property type="evidence" value="ECO:0007669"/>
    <property type="project" value="UniProtKB-KW"/>
</dbReference>
<keyword evidence="7" id="KW-0804">Transcription</keyword>
<keyword evidence="6" id="KW-0238">DNA-binding</keyword>
<dbReference type="GO" id="GO:0006355">
    <property type="term" value="P:regulation of DNA-templated transcription"/>
    <property type="evidence" value="ECO:0007669"/>
    <property type="project" value="InterPro"/>
</dbReference>
<dbReference type="Pfam" id="PF25601">
    <property type="entry name" value="AAA_lid_14"/>
    <property type="match status" value="1"/>
</dbReference>
<dbReference type="GO" id="GO:0005524">
    <property type="term" value="F:ATP binding"/>
    <property type="evidence" value="ECO:0007669"/>
    <property type="project" value="UniProtKB-KW"/>
</dbReference>
<dbReference type="Pfam" id="PF00158">
    <property type="entry name" value="Sigma54_activat"/>
    <property type="match status" value="1"/>
</dbReference>
<dbReference type="GO" id="GO:0043565">
    <property type="term" value="F:sequence-specific DNA binding"/>
    <property type="evidence" value="ECO:0007669"/>
    <property type="project" value="InterPro"/>
</dbReference>
<dbReference type="Pfam" id="PF02954">
    <property type="entry name" value="HTH_8"/>
    <property type="match status" value="1"/>
</dbReference>
<evidence type="ECO:0000259" key="10">
    <source>
        <dbReference type="PROSITE" id="PS50110"/>
    </source>
</evidence>
<protein>
    <submittedName>
        <fullName evidence="11">C4-dicarboxylate transport transcriptional regulatory protein DctD</fullName>
    </submittedName>
</protein>
<dbReference type="PANTHER" id="PTHR32071">
    <property type="entry name" value="TRANSCRIPTIONAL REGULATORY PROTEIN"/>
    <property type="match status" value="1"/>
</dbReference>
<evidence type="ECO:0000256" key="2">
    <source>
        <dbReference type="ARBA" id="ARBA00022741"/>
    </source>
</evidence>
<evidence type="ECO:0000256" key="1">
    <source>
        <dbReference type="ARBA" id="ARBA00022553"/>
    </source>
</evidence>
<dbReference type="AlphaFoldDB" id="A0A6S7BNM4"/>
<dbReference type="FunFam" id="3.40.50.2300:FF:000018">
    <property type="entry name" value="DNA-binding transcriptional regulator NtrC"/>
    <property type="match status" value="1"/>
</dbReference>
<evidence type="ECO:0000313" key="11">
    <source>
        <dbReference type="EMBL" id="CAB3807504.1"/>
    </source>
</evidence>
<dbReference type="Gene3D" id="1.10.8.60">
    <property type="match status" value="1"/>
</dbReference>
<dbReference type="RefSeq" id="WP_175153512.1">
    <property type="nucleotide sequence ID" value="NZ_CADIKK010000051.1"/>
</dbReference>
<name>A0A6S7BNM4_9BURK</name>
<keyword evidence="4" id="KW-0902">Two-component regulatory system</keyword>
<dbReference type="SUPFAM" id="SSF52172">
    <property type="entry name" value="CheY-like"/>
    <property type="match status" value="1"/>
</dbReference>
<evidence type="ECO:0000256" key="4">
    <source>
        <dbReference type="ARBA" id="ARBA00023012"/>
    </source>
</evidence>
<dbReference type="FunFam" id="3.40.50.300:FF:000006">
    <property type="entry name" value="DNA-binding transcriptional regulator NtrC"/>
    <property type="match status" value="1"/>
</dbReference>
<dbReference type="Pfam" id="PF00072">
    <property type="entry name" value="Response_reg"/>
    <property type="match status" value="1"/>
</dbReference>
<gene>
    <name evidence="11" type="primary">dctD_3</name>
    <name evidence="11" type="ORF">LMG28614_06618</name>
</gene>
<dbReference type="Proteomes" id="UP000494365">
    <property type="component" value="Unassembled WGS sequence"/>
</dbReference>
<evidence type="ECO:0000256" key="6">
    <source>
        <dbReference type="ARBA" id="ARBA00023125"/>
    </source>
</evidence>
<dbReference type="SMART" id="SM00448">
    <property type="entry name" value="REC"/>
    <property type="match status" value="1"/>
</dbReference>
<dbReference type="InterPro" id="IPR058031">
    <property type="entry name" value="AAA_lid_NorR"/>
</dbReference>
<dbReference type="InterPro" id="IPR002197">
    <property type="entry name" value="HTH_Fis"/>
</dbReference>
<dbReference type="PROSITE" id="PS50110">
    <property type="entry name" value="RESPONSE_REGULATORY"/>
    <property type="match status" value="1"/>
</dbReference>
<keyword evidence="12" id="KW-1185">Reference proteome</keyword>
<dbReference type="PROSITE" id="PS00688">
    <property type="entry name" value="SIGMA54_INTERACT_3"/>
    <property type="match status" value="1"/>
</dbReference>
<keyword evidence="5" id="KW-0805">Transcription regulation</keyword>
<keyword evidence="2" id="KW-0547">Nucleotide-binding</keyword>
<feature type="modified residue" description="4-aspartylphosphate" evidence="8">
    <location>
        <position position="55"/>
    </location>
</feature>
<dbReference type="InterPro" id="IPR001789">
    <property type="entry name" value="Sig_transdc_resp-reg_receiver"/>
</dbReference>
<evidence type="ECO:0000256" key="7">
    <source>
        <dbReference type="ARBA" id="ARBA00023163"/>
    </source>
</evidence>